<keyword evidence="9" id="KW-1185">Reference proteome</keyword>
<dbReference type="CDD" id="cd11648">
    <property type="entry name" value="RsmI"/>
    <property type="match status" value="1"/>
</dbReference>
<comment type="similarity">
    <text evidence="6">Belongs to the methyltransferase superfamily. RsmI family.</text>
</comment>
<dbReference type="InterPro" id="IPR035996">
    <property type="entry name" value="4pyrrol_Methylase_sf"/>
</dbReference>
<dbReference type="EC" id="2.1.1.198" evidence="6"/>
<evidence type="ECO:0000259" key="7">
    <source>
        <dbReference type="Pfam" id="PF00590"/>
    </source>
</evidence>
<dbReference type="RefSeq" id="WP_102365706.1">
    <property type="nucleotide sequence ID" value="NZ_CP020991.1"/>
</dbReference>
<evidence type="ECO:0000256" key="4">
    <source>
        <dbReference type="ARBA" id="ARBA00022679"/>
    </source>
</evidence>
<feature type="domain" description="Tetrapyrrole methylase" evidence="7">
    <location>
        <begin position="4"/>
        <end position="202"/>
    </location>
</feature>
<reference evidence="8 9" key="1">
    <citation type="submission" date="2017-04" db="EMBL/GenBank/DDBJ databases">
        <title>Monoglobus pectinilyticus 14 draft genome.</title>
        <authorList>
            <person name="Kim C."/>
            <person name="Rosendale D.I."/>
            <person name="Kelly W.J."/>
            <person name="Tannock G.W."/>
            <person name="Patchett M.L."/>
            <person name="Jordens J.Z."/>
        </authorList>
    </citation>
    <scope>NUCLEOTIDE SEQUENCE [LARGE SCALE GENOMIC DNA]</scope>
    <source>
        <strain evidence="8 9">14</strain>
    </source>
</reference>
<dbReference type="GO" id="GO:0070677">
    <property type="term" value="F:rRNA (cytosine-2'-O-)-methyltransferase activity"/>
    <property type="evidence" value="ECO:0007669"/>
    <property type="project" value="UniProtKB-UniRule"/>
</dbReference>
<comment type="subcellular location">
    <subcellularLocation>
        <location evidence="6">Cytoplasm</location>
    </subcellularLocation>
</comment>
<dbReference type="Gene3D" id="3.30.950.10">
    <property type="entry name" value="Methyltransferase, Cobalt-precorrin-4 Transmethylase, Domain 2"/>
    <property type="match status" value="1"/>
</dbReference>
<dbReference type="PIRSF" id="PIRSF005917">
    <property type="entry name" value="MTase_YraL"/>
    <property type="match status" value="1"/>
</dbReference>
<dbReference type="InterPro" id="IPR008189">
    <property type="entry name" value="rRNA_ssu_MeTfrase_I"/>
</dbReference>
<dbReference type="InterPro" id="IPR014776">
    <property type="entry name" value="4pyrrole_Mease_sub2"/>
</dbReference>
<dbReference type="Pfam" id="PF00590">
    <property type="entry name" value="TP_methylase"/>
    <property type="match status" value="1"/>
</dbReference>
<protein>
    <recommendedName>
        <fullName evidence="6">Ribosomal RNA small subunit methyltransferase I</fullName>
        <ecNumber evidence="6">2.1.1.198</ecNumber>
    </recommendedName>
    <alternativeName>
        <fullName evidence="6">16S rRNA 2'-O-ribose C1402 methyltransferase</fullName>
    </alternativeName>
    <alternativeName>
        <fullName evidence="6">rRNA (cytidine-2'-O-)-methyltransferase RsmI</fullName>
    </alternativeName>
</protein>
<accession>A0A2K9P2M0</accession>
<comment type="function">
    <text evidence="6">Catalyzes the 2'-O-methylation of the ribose of cytidine 1402 (C1402) in 16S rRNA.</text>
</comment>
<dbReference type="EMBL" id="CP020991">
    <property type="protein sequence ID" value="AUO19503.1"/>
    <property type="molecule type" value="Genomic_DNA"/>
</dbReference>
<evidence type="ECO:0000256" key="2">
    <source>
        <dbReference type="ARBA" id="ARBA00022552"/>
    </source>
</evidence>
<keyword evidence="1 6" id="KW-0963">Cytoplasm</keyword>
<keyword evidence="5 6" id="KW-0949">S-adenosyl-L-methionine</keyword>
<dbReference type="HAMAP" id="MF_01877">
    <property type="entry name" value="16SrRNA_methyltr_I"/>
    <property type="match status" value="1"/>
</dbReference>
<dbReference type="NCBIfam" id="TIGR00096">
    <property type="entry name" value="16S rRNA (cytidine(1402)-2'-O)-methyltransferase"/>
    <property type="match status" value="1"/>
</dbReference>
<dbReference type="PANTHER" id="PTHR46111">
    <property type="entry name" value="RIBOSOMAL RNA SMALL SUBUNIT METHYLTRANSFERASE I"/>
    <property type="match status" value="1"/>
</dbReference>
<keyword evidence="4 6" id="KW-0808">Transferase</keyword>
<evidence type="ECO:0000256" key="5">
    <source>
        <dbReference type="ARBA" id="ARBA00022691"/>
    </source>
</evidence>
<dbReference type="OrthoDB" id="9809084at2"/>
<evidence type="ECO:0000313" key="9">
    <source>
        <dbReference type="Proteomes" id="UP000235589"/>
    </source>
</evidence>
<comment type="catalytic activity">
    <reaction evidence="6">
        <text>cytidine(1402) in 16S rRNA + S-adenosyl-L-methionine = 2'-O-methylcytidine(1402) in 16S rRNA + S-adenosyl-L-homocysteine + H(+)</text>
        <dbReference type="Rhea" id="RHEA:42924"/>
        <dbReference type="Rhea" id="RHEA-COMP:10285"/>
        <dbReference type="Rhea" id="RHEA-COMP:10286"/>
        <dbReference type="ChEBI" id="CHEBI:15378"/>
        <dbReference type="ChEBI" id="CHEBI:57856"/>
        <dbReference type="ChEBI" id="CHEBI:59789"/>
        <dbReference type="ChEBI" id="CHEBI:74495"/>
        <dbReference type="ChEBI" id="CHEBI:82748"/>
        <dbReference type="EC" id="2.1.1.198"/>
    </reaction>
</comment>
<dbReference type="GO" id="GO:0005737">
    <property type="term" value="C:cytoplasm"/>
    <property type="evidence" value="ECO:0007669"/>
    <property type="project" value="UniProtKB-SubCell"/>
</dbReference>
<dbReference type="GeneID" id="98062741"/>
<name>A0A2K9P2M0_9FIRM</name>
<keyword evidence="3 6" id="KW-0489">Methyltransferase</keyword>
<dbReference type="KEGG" id="mpec:B9O19_01342"/>
<dbReference type="PANTHER" id="PTHR46111:SF1">
    <property type="entry name" value="RIBOSOMAL RNA SMALL SUBUNIT METHYLTRANSFERASE I"/>
    <property type="match status" value="1"/>
</dbReference>
<dbReference type="FunFam" id="3.30.950.10:FF:000002">
    <property type="entry name" value="Ribosomal RNA small subunit methyltransferase I"/>
    <property type="match status" value="1"/>
</dbReference>
<sequence>MKGKLYLCPTPIGNLDDITLRTIKTLESVDLIAAEDTRVSMKLLNHLGIKKPITSYYEHNKKEKGAHLIEKLLDGCNIAVVTDAGMPGISDPGEDIVMLCVQNEIKVEALPGPCAFSTALVASGLPTGRFTFEGFLSVNKKSRRDHLLSLKNETRTMIFYEAPHKLKATLADMLETFGGKRQITAAREITKKYEEYIRTTLEGAVEHFENNPPKGEFVLIIKGADPEEIKEKHRANLPDAETVILKLINDGMKGKELSRTASEILGISKNEAYSLYLKIKAEQ</sequence>
<gene>
    <name evidence="6" type="primary">rsmI</name>
    <name evidence="8" type="ORF">B9O19_01342</name>
</gene>
<evidence type="ECO:0000256" key="1">
    <source>
        <dbReference type="ARBA" id="ARBA00022490"/>
    </source>
</evidence>
<dbReference type="InterPro" id="IPR014777">
    <property type="entry name" value="4pyrrole_Mease_sub1"/>
</dbReference>
<evidence type="ECO:0000256" key="6">
    <source>
        <dbReference type="HAMAP-Rule" id="MF_01877"/>
    </source>
</evidence>
<proteinExistence type="inferred from homology"/>
<dbReference type="InterPro" id="IPR000878">
    <property type="entry name" value="4pyrrol_Mease"/>
</dbReference>
<keyword evidence="2 6" id="KW-0698">rRNA processing</keyword>
<dbReference type="SUPFAM" id="SSF53790">
    <property type="entry name" value="Tetrapyrrole methylase"/>
    <property type="match status" value="1"/>
</dbReference>
<dbReference type="AlphaFoldDB" id="A0A2K9P2M0"/>
<dbReference type="Gene3D" id="3.40.1010.10">
    <property type="entry name" value="Cobalt-precorrin-4 Transmethylase, Domain 1"/>
    <property type="match status" value="1"/>
</dbReference>
<dbReference type="FunFam" id="3.40.1010.10:FF:000007">
    <property type="entry name" value="Ribosomal RNA small subunit methyltransferase I"/>
    <property type="match status" value="1"/>
</dbReference>
<dbReference type="Proteomes" id="UP000235589">
    <property type="component" value="Chromosome"/>
</dbReference>
<evidence type="ECO:0000313" key="8">
    <source>
        <dbReference type="EMBL" id="AUO19503.1"/>
    </source>
</evidence>
<organism evidence="8 9">
    <name type="scientific">Monoglobus pectinilyticus</name>
    <dbReference type="NCBI Taxonomy" id="1981510"/>
    <lineage>
        <taxon>Bacteria</taxon>
        <taxon>Bacillati</taxon>
        <taxon>Bacillota</taxon>
        <taxon>Clostridia</taxon>
        <taxon>Monoglobales</taxon>
        <taxon>Monoglobaceae</taxon>
        <taxon>Monoglobus</taxon>
    </lineage>
</organism>
<evidence type="ECO:0000256" key="3">
    <source>
        <dbReference type="ARBA" id="ARBA00022603"/>
    </source>
</evidence>